<sequence length="239" mass="26984">MVEVKISEDIRVGGNNPCFIIAEVGQNHQGDIEIAKKLIRAAKDAGASCVKFQKTCLNEKFTKKYLDKPYDNPNSWGKTYGEHKTHLEFTDNQYRELFKYAQEVGILFTASAMDMVSFDFLVLEKHITLDKCLKGTDHVCSLTPTEFQQLVRDVRVIEASLGTPIKKVVTSEIPCIDKLQKSLVMGSTKNKGEILYPGDVKIKVAEPKGLNALHFEEVIYKTLVYDKKEDEPLNEGDFC</sequence>
<feature type="domain" description="PseI/NeuA/B-like" evidence="1">
    <location>
        <begin position="38"/>
        <end position="121"/>
    </location>
</feature>
<evidence type="ECO:0000313" key="3">
    <source>
        <dbReference type="Proteomes" id="UP000838756"/>
    </source>
</evidence>
<dbReference type="InterPro" id="IPR013132">
    <property type="entry name" value="PseI/NeuA/B-like_N"/>
</dbReference>
<dbReference type="PANTHER" id="PTHR42966:SF1">
    <property type="entry name" value="SIALIC ACID SYNTHASE"/>
    <property type="match status" value="1"/>
</dbReference>
<dbReference type="AlphaFoldDB" id="A0A8S4RQB7"/>
<dbReference type="GO" id="GO:0016051">
    <property type="term" value="P:carbohydrate biosynthetic process"/>
    <property type="evidence" value="ECO:0007669"/>
    <property type="project" value="InterPro"/>
</dbReference>
<dbReference type="EMBL" id="CAKXAJ010025411">
    <property type="protein sequence ID" value="CAH2238956.1"/>
    <property type="molecule type" value="Genomic_DNA"/>
</dbReference>
<dbReference type="Proteomes" id="UP000838756">
    <property type="component" value="Unassembled WGS sequence"/>
</dbReference>
<gene>
    <name evidence="2" type="primary">jg19280</name>
    <name evidence="2" type="ORF">PAEG_LOCUS15979</name>
</gene>
<accession>A0A8S4RQB7</accession>
<dbReference type="InterPro" id="IPR036732">
    <property type="entry name" value="AFP_Neu5c_C_sf"/>
</dbReference>
<name>A0A8S4RQB7_9NEOP</name>
<dbReference type="OrthoDB" id="9928645at2759"/>
<feature type="domain" description="PseI/NeuA/B-like" evidence="1">
    <location>
        <begin position="122"/>
        <end position="165"/>
    </location>
</feature>
<evidence type="ECO:0000313" key="2">
    <source>
        <dbReference type="EMBL" id="CAH2238956.1"/>
    </source>
</evidence>
<dbReference type="CDD" id="cd11615">
    <property type="entry name" value="SAF_NeuB_like"/>
    <property type="match status" value="1"/>
</dbReference>
<dbReference type="InterPro" id="IPR013785">
    <property type="entry name" value="Aldolase_TIM"/>
</dbReference>
<dbReference type="InterPro" id="IPR051690">
    <property type="entry name" value="PseI-like"/>
</dbReference>
<comment type="caution">
    <text evidence="2">The sequence shown here is derived from an EMBL/GenBank/DDBJ whole genome shotgun (WGS) entry which is preliminary data.</text>
</comment>
<dbReference type="Gene3D" id="3.20.20.70">
    <property type="entry name" value="Aldolase class I"/>
    <property type="match status" value="2"/>
</dbReference>
<dbReference type="Gene3D" id="3.90.1210.10">
    <property type="entry name" value="Antifreeze-like/N-acetylneuraminic acid synthase C-terminal domain"/>
    <property type="match status" value="1"/>
</dbReference>
<dbReference type="PANTHER" id="PTHR42966">
    <property type="entry name" value="N-ACETYLNEURAMINATE SYNTHASE"/>
    <property type="match status" value="1"/>
</dbReference>
<dbReference type="SUPFAM" id="SSF51569">
    <property type="entry name" value="Aldolase"/>
    <property type="match status" value="1"/>
</dbReference>
<dbReference type="GO" id="GO:0047444">
    <property type="term" value="F:N-acylneuraminate-9-phosphate synthase activity"/>
    <property type="evidence" value="ECO:0007669"/>
    <property type="project" value="TreeGrafter"/>
</dbReference>
<dbReference type="Pfam" id="PF03102">
    <property type="entry name" value="NeuB"/>
    <property type="match status" value="2"/>
</dbReference>
<protein>
    <submittedName>
        <fullName evidence="2">Jg19280 protein</fullName>
    </submittedName>
</protein>
<dbReference type="InterPro" id="IPR057736">
    <property type="entry name" value="SAF_PseI/NeuA/NeuB"/>
</dbReference>
<proteinExistence type="predicted"/>
<dbReference type="SUPFAM" id="SSF51269">
    <property type="entry name" value="AFP III-like domain"/>
    <property type="match status" value="1"/>
</dbReference>
<keyword evidence="3" id="KW-1185">Reference proteome</keyword>
<organism evidence="2 3">
    <name type="scientific">Pararge aegeria aegeria</name>
    <dbReference type="NCBI Taxonomy" id="348720"/>
    <lineage>
        <taxon>Eukaryota</taxon>
        <taxon>Metazoa</taxon>
        <taxon>Ecdysozoa</taxon>
        <taxon>Arthropoda</taxon>
        <taxon>Hexapoda</taxon>
        <taxon>Insecta</taxon>
        <taxon>Pterygota</taxon>
        <taxon>Neoptera</taxon>
        <taxon>Endopterygota</taxon>
        <taxon>Lepidoptera</taxon>
        <taxon>Glossata</taxon>
        <taxon>Ditrysia</taxon>
        <taxon>Papilionoidea</taxon>
        <taxon>Nymphalidae</taxon>
        <taxon>Satyrinae</taxon>
        <taxon>Satyrini</taxon>
        <taxon>Parargina</taxon>
        <taxon>Pararge</taxon>
    </lineage>
</organism>
<reference evidence="2" key="1">
    <citation type="submission" date="2022-03" db="EMBL/GenBank/DDBJ databases">
        <authorList>
            <person name="Lindestad O."/>
        </authorList>
    </citation>
    <scope>NUCLEOTIDE SEQUENCE</scope>
</reference>
<evidence type="ECO:0000259" key="1">
    <source>
        <dbReference type="Pfam" id="PF03102"/>
    </source>
</evidence>